<evidence type="ECO:0000256" key="1">
    <source>
        <dbReference type="ARBA" id="ARBA00004123"/>
    </source>
</evidence>
<evidence type="ECO:0000256" key="2">
    <source>
        <dbReference type="ARBA" id="ARBA00010059"/>
    </source>
</evidence>
<evidence type="ECO:0000256" key="3">
    <source>
        <dbReference type="ARBA" id="ARBA00023163"/>
    </source>
</evidence>
<dbReference type="EMBL" id="VTPC01090936">
    <property type="protein sequence ID" value="KAF2880618.1"/>
    <property type="molecule type" value="Genomic_DNA"/>
</dbReference>
<dbReference type="InterPro" id="IPR004855">
    <property type="entry name" value="TFIIA_asu/bsu"/>
</dbReference>
<dbReference type="GO" id="GO:0005672">
    <property type="term" value="C:transcription factor TFIIA complex"/>
    <property type="evidence" value="ECO:0007669"/>
    <property type="project" value="InterPro"/>
</dbReference>
<comment type="caution">
    <text evidence="6">The sequence shown here is derived from an EMBL/GenBank/DDBJ whole genome shotgun (WGS) entry which is preliminary data.</text>
</comment>
<proteinExistence type="inferred from homology"/>
<evidence type="ECO:0000313" key="7">
    <source>
        <dbReference type="Proteomes" id="UP000801492"/>
    </source>
</evidence>
<comment type="similarity">
    <text evidence="2">Belongs to the TFIIA subunit 1 family.</text>
</comment>
<dbReference type="Pfam" id="PF03153">
    <property type="entry name" value="TFIIA"/>
    <property type="match status" value="1"/>
</dbReference>
<organism evidence="6 7">
    <name type="scientific">Ignelater luminosus</name>
    <name type="common">Cucubano</name>
    <name type="synonym">Pyrophorus luminosus</name>
    <dbReference type="NCBI Taxonomy" id="2038154"/>
    <lineage>
        <taxon>Eukaryota</taxon>
        <taxon>Metazoa</taxon>
        <taxon>Ecdysozoa</taxon>
        <taxon>Arthropoda</taxon>
        <taxon>Hexapoda</taxon>
        <taxon>Insecta</taxon>
        <taxon>Pterygota</taxon>
        <taxon>Neoptera</taxon>
        <taxon>Endopterygota</taxon>
        <taxon>Coleoptera</taxon>
        <taxon>Polyphaga</taxon>
        <taxon>Elateriformia</taxon>
        <taxon>Elateroidea</taxon>
        <taxon>Elateridae</taxon>
        <taxon>Agrypninae</taxon>
        <taxon>Pyrophorini</taxon>
        <taxon>Ignelater</taxon>
    </lineage>
</organism>
<evidence type="ECO:0008006" key="8">
    <source>
        <dbReference type="Google" id="ProtNLM"/>
    </source>
</evidence>
<feature type="compositionally biased region" description="Polar residues" evidence="5">
    <location>
        <begin position="168"/>
        <end position="200"/>
    </location>
</feature>
<dbReference type="PANTHER" id="PTHR12694">
    <property type="entry name" value="TRANSCRIPTION INITIATION FACTOR IIA SUBUNIT 1"/>
    <property type="match status" value="1"/>
</dbReference>
<feature type="compositionally biased region" description="Acidic residues" evidence="5">
    <location>
        <begin position="212"/>
        <end position="221"/>
    </location>
</feature>
<dbReference type="SUPFAM" id="SSF47396">
    <property type="entry name" value="Transcription factor IIA (TFIIA), alpha-helical domain"/>
    <property type="match status" value="1"/>
</dbReference>
<sequence length="236" mass="26159">MNNTESSLCKTIVKHFYEEVINDVISGIREKFIDEGIDEEVIQELKQTWEAKLKASQAIDADNANVNADLDQQQQVQEGKEEMENKKVPLQIILPSQSDGNIEQKIITIQVPQSIVEGNYICNVLSGPLISATMSLPPPIAAVVLQHHVDAALMSLQYTSGTIKEASLTETNNKPSQSQTQSALLELQSQPSTSGMNTVSHKSHYADLPALEQEEAPENDENVYKTKKKKMKKNTN</sequence>
<name>A0A8K0FZU0_IGNLU</name>
<dbReference type="PANTHER" id="PTHR12694:SF8">
    <property type="entry name" value="TRANSCRIPTION INITIATION FACTOR IIA SUBUNIT 1"/>
    <property type="match status" value="1"/>
</dbReference>
<keyword evidence="3" id="KW-0804">Transcription</keyword>
<protein>
    <recommendedName>
        <fullName evidence="8">Transcription initiation factor IIA subunit 1</fullName>
    </recommendedName>
</protein>
<reference evidence="6" key="1">
    <citation type="submission" date="2019-08" db="EMBL/GenBank/DDBJ databases">
        <title>The genome of the North American firefly Photinus pyralis.</title>
        <authorList>
            <consortium name="Photinus pyralis genome working group"/>
            <person name="Fallon T.R."/>
            <person name="Sander Lower S.E."/>
            <person name="Weng J.-K."/>
        </authorList>
    </citation>
    <scope>NUCLEOTIDE SEQUENCE</scope>
    <source>
        <strain evidence="6">TRF0915ILg1</strain>
        <tissue evidence="6">Whole body</tissue>
    </source>
</reference>
<dbReference type="Proteomes" id="UP000801492">
    <property type="component" value="Unassembled WGS sequence"/>
</dbReference>
<dbReference type="OrthoDB" id="6275927at2759"/>
<dbReference type="FunFam" id="1.10.287.100:FF:000001">
    <property type="entry name" value="Transcription initiation factor IIA subunit"/>
    <property type="match status" value="1"/>
</dbReference>
<comment type="subcellular location">
    <subcellularLocation>
        <location evidence="1">Nucleus</location>
    </subcellularLocation>
</comment>
<dbReference type="AlphaFoldDB" id="A0A8K0FZU0"/>
<feature type="compositionally biased region" description="Basic residues" evidence="5">
    <location>
        <begin position="225"/>
        <end position="236"/>
    </location>
</feature>
<dbReference type="GO" id="GO:0006367">
    <property type="term" value="P:transcription initiation at RNA polymerase II promoter"/>
    <property type="evidence" value="ECO:0007669"/>
    <property type="project" value="InterPro"/>
</dbReference>
<keyword evidence="7" id="KW-1185">Reference proteome</keyword>
<evidence type="ECO:0000256" key="5">
    <source>
        <dbReference type="SAM" id="MobiDB-lite"/>
    </source>
</evidence>
<feature type="region of interest" description="Disordered" evidence="5">
    <location>
        <begin position="168"/>
        <end position="236"/>
    </location>
</feature>
<evidence type="ECO:0000313" key="6">
    <source>
        <dbReference type="EMBL" id="KAF2880618.1"/>
    </source>
</evidence>
<accession>A0A8K0FZU0</accession>
<evidence type="ECO:0000256" key="4">
    <source>
        <dbReference type="ARBA" id="ARBA00023242"/>
    </source>
</evidence>
<gene>
    <name evidence="6" type="ORF">ILUMI_25558</name>
</gene>
<dbReference type="Gene3D" id="1.10.287.100">
    <property type="match status" value="1"/>
</dbReference>
<dbReference type="SMART" id="SM01371">
    <property type="entry name" value="TFIIA"/>
    <property type="match status" value="1"/>
</dbReference>
<keyword evidence="4" id="KW-0539">Nucleus</keyword>